<dbReference type="RefSeq" id="WP_013607957.1">
    <property type="nucleotide sequence ID" value="NC_015152.1"/>
</dbReference>
<evidence type="ECO:0000256" key="2">
    <source>
        <dbReference type="ARBA" id="ARBA00006521"/>
    </source>
</evidence>
<dbReference type="GO" id="GO:0006281">
    <property type="term" value="P:DNA repair"/>
    <property type="evidence" value="ECO:0007669"/>
    <property type="project" value="UniProtKB-KW"/>
</dbReference>
<dbReference type="CDD" id="cd10030">
    <property type="entry name" value="UDG-F4_TTUDGA_SPO1dp_like"/>
    <property type="match status" value="1"/>
</dbReference>
<protein>
    <recommendedName>
        <fullName evidence="4">Type-4 uracil-DNA glycosylase</fullName>
        <ecNumber evidence="3">3.2.2.27</ecNumber>
    </recommendedName>
</protein>
<dbReference type="eggNOG" id="COG1573">
    <property type="taxonomic scope" value="Bacteria"/>
</dbReference>
<dbReference type="AlphaFoldDB" id="F0RSJ4"/>
<proteinExistence type="inferred from homology"/>
<dbReference type="EC" id="3.2.2.27" evidence="3"/>
<dbReference type="InterPro" id="IPR005122">
    <property type="entry name" value="Uracil-DNA_glycosylase-like"/>
</dbReference>
<dbReference type="NCBIfam" id="TIGR00758">
    <property type="entry name" value="UDG_fam4"/>
    <property type="match status" value="1"/>
</dbReference>
<evidence type="ECO:0000256" key="3">
    <source>
        <dbReference type="ARBA" id="ARBA00012030"/>
    </source>
</evidence>
<dbReference type="GO" id="GO:0051539">
    <property type="term" value="F:4 iron, 4 sulfur cluster binding"/>
    <property type="evidence" value="ECO:0007669"/>
    <property type="project" value="UniProtKB-KW"/>
</dbReference>
<evidence type="ECO:0000256" key="10">
    <source>
        <dbReference type="ARBA" id="ARBA00023014"/>
    </source>
</evidence>
<evidence type="ECO:0000313" key="14">
    <source>
        <dbReference type="Proteomes" id="UP000008466"/>
    </source>
</evidence>
<dbReference type="SMART" id="SM00987">
    <property type="entry name" value="UreE_C"/>
    <property type="match status" value="1"/>
</dbReference>
<dbReference type="Pfam" id="PF03167">
    <property type="entry name" value="UDG"/>
    <property type="match status" value="1"/>
</dbReference>
<keyword evidence="6" id="KW-0479">Metal-binding</keyword>
<evidence type="ECO:0000256" key="1">
    <source>
        <dbReference type="ARBA" id="ARBA00001400"/>
    </source>
</evidence>
<keyword evidence="8" id="KW-0378">Hydrolase</keyword>
<accession>F0RSJ4</accession>
<evidence type="ECO:0000313" key="13">
    <source>
        <dbReference type="EMBL" id="ADY14108.1"/>
    </source>
</evidence>
<evidence type="ECO:0000256" key="6">
    <source>
        <dbReference type="ARBA" id="ARBA00022723"/>
    </source>
</evidence>
<sequence>MSDIQERRKGLASALQSFVDLCDEAQAVIGATPLQSCGERDFSVLLDTMLPLPIDKGSVHGTNVRQLEALVALCTKCRLCETRKQVVFGEGSIPARLMVIGEGPGFEEDASGKPFVGKAGKYLDSWLGAIHMDRSNAVYIANIVKCRPPENRDPEVDEVQACLPYLKRQIQLVKPQIILLVGSVAARSLLGVSDGVGKLRGRFLRYEDVPVVVTYHPAAVLRNMELKRPVWDDLKKIAAYLDIQLSGRS</sequence>
<keyword evidence="14" id="KW-1185">Reference proteome</keyword>
<dbReference type="GO" id="GO:0046872">
    <property type="term" value="F:metal ion binding"/>
    <property type="evidence" value="ECO:0007669"/>
    <property type="project" value="UniProtKB-KW"/>
</dbReference>
<dbReference type="SUPFAM" id="SSF52141">
    <property type="entry name" value="Uracil-DNA glycosylase-like"/>
    <property type="match status" value="1"/>
</dbReference>
<organism evidence="13 14">
    <name type="scientific">Sphaerochaeta globosa (strain ATCC BAA-1886 / DSM 22777 / Buddy)</name>
    <name type="common">Spirochaeta sp. (strain Buddy)</name>
    <dbReference type="NCBI Taxonomy" id="158189"/>
    <lineage>
        <taxon>Bacteria</taxon>
        <taxon>Pseudomonadati</taxon>
        <taxon>Spirochaetota</taxon>
        <taxon>Spirochaetia</taxon>
        <taxon>Spirochaetales</taxon>
        <taxon>Sphaerochaetaceae</taxon>
        <taxon>Sphaerochaeta</taxon>
    </lineage>
</organism>
<dbReference type="PANTHER" id="PTHR33693:SF1">
    <property type="entry name" value="TYPE-4 URACIL-DNA GLYCOSYLASE"/>
    <property type="match status" value="1"/>
</dbReference>
<evidence type="ECO:0000256" key="7">
    <source>
        <dbReference type="ARBA" id="ARBA00022763"/>
    </source>
</evidence>
<dbReference type="InterPro" id="IPR005273">
    <property type="entry name" value="Ura-DNA_glyco_family4"/>
</dbReference>
<keyword evidence="11" id="KW-0234">DNA repair</keyword>
<dbReference type="SMART" id="SM00986">
    <property type="entry name" value="UDG"/>
    <property type="match status" value="1"/>
</dbReference>
<comment type="catalytic activity">
    <reaction evidence="1">
        <text>Hydrolyzes single-stranded DNA or mismatched double-stranded DNA and polynucleotides, releasing free uracil.</text>
        <dbReference type="EC" id="3.2.2.27"/>
    </reaction>
</comment>
<dbReference type="InterPro" id="IPR036895">
    <property type="entry name" value="Uracil-DNA_glycosylase-like_sf"/>
</dbReference>
<dbReference type="PANTHER" id="PTHR33693">
    <property type="entry name" value="TYPE-5 URACIL-DNA GLYCOSYLASE"/>
    <property type="match status" value="1"/>
</dbReference>
<dbReference type="Gene3D" id="3.40.470.10">
    <property type="entry name" value="Uracil-DNA glycosylase-like domain"/>
    <property type="match status" value="1"/>
</dbReference>
<evidence type="ECO:0000256" key="4">
    <source>
        <dbReference type="ARBA" id="ARBA00019403"/>
    </source>
</evidence>
<dbReference type="STRING" id="158189.SpiBuddy_2289"/>
<dbReference type="KEGG" id="sbu:SpiBuddy_2289"/>
<keyword evidence="7" id="KW-0227">DNA damage</keyword>
<reference evidence="14" key="1">
    <citation type="submission" date="2011-02" db="EMBL/GenBank/DDBJ databases">
        <title>Complete sequence of Spirochaeta sp. Buddy.</title>
        <authorList>
            <person name="Lucas S."/>
            <person name="Copeland A."/>
            <person name="Lapidus A."/>
            <person name="Cheng J.-F."/>
            <person name="Goodwin L."/>
            <person name="Pitluck S."/>
            <person name="Zeytun A."/>
            <person name="Detter J.C."/>
            <person name="Han C."/>
            <person name="Tapia R."/>
            <person name="Land M."/>
            <person name="Hauser L."/>
            <person name="Kyrpides N."/>
            <person name="Ivanova N."/>
            <person name="Mikhailova N."/>
            <person name="Pagani I."/>
            <person name="Ritalahti K.M."/>
            <person name="Loeffler F.E."/>
            <person name="Woyke T."/>
        </authorList>
    </citation>
    <scope>NUCLEOTIDE SEQUENCE [LARGE SCALE GENOMIC DNA]</scope>
    <source>
        <strain evidence="14">ATCC BAA-1886 / DSM 22777 / Buddy</strain>
    </source>
</reference>
<evidence type="ECO:0000256" key="9">
    <source>
        <dbReference type="ARBA" id="ARBA00023004"/>
    </source>
</evidence>
<evidence type="ECO:0000256" key="11">
    <source>
        <dbReference type="ARBA" id="ARBA00023204"/>
    </source>
</evidence>
<evidence type="ECO:0000256" key="8">
    <source>
        <dbReference type="ARBA" id="ARBA00022801"/>
    </source>
</evidence>
<dbReference type="Proteomes" id="UP000008466">
    <property type="component" value="Chromosome"/>
</dbReference>
<dbReference type="EMBL" id="CP002541">
    <property type="protein sequence ID" value="ADY14108.1"/>
    <property type="molecule type" value="Genomic_DNA"/>
</dbReference>
<dbReference type="HOGENOM" id="CLU_044815_1_0_12"/>
<keyword evidence="10" id="KW-0411">Iron-sulfur</keyword>
<evidence type="ECO:0000259" key="12">
    <source>
        <dbReference type="SMART" id="SM00986"/>
    </source>
</evidence>
<gene>
    <name evidence="13" type="ordered locus">SpiBuddy_2289</name>
</gene>
<dbReference type="GO" id="GO:0004844">
    <property type="term" value="F:uracil DNA N-glycosylase activity"/>
    <property type="evidence" value="ECO:0007669"/>
    <property type="project" value="UniProtKB-EC"/>
</dbReference>
<name>F0RSJ4_SPHGB</name>
<comment type="similarity">
    <text evidence="2">Belongs to the uracil-DNA glycosylase (UDG) superfamily. Type 4 (UDGa) family.</text>
</comment>
<keyword evidence="5" id="KW-0004">4Fe-4S</keyword>
<keyword evidence="9" id="KW-0408">Iron</keyword>
<dbReference type="OrthoDB" id="5290748at2"/>
<evidence type="ECO:0000256" key="5">
    <source>
        <dbReference type="ARBA" id="ARBA00022485"/>
    </source>
</evidence>
<dbReference type="InterPro" id="IPR051536">
    <property type="entry name" value="UDG_Type-4/5"/>
</dbReference>
<feature type="domain" description="Uracil-DNA glycosylase-like" evidence="12">
    <location>
        <begin position="88"/>
        <end position="235"/>
    </location>
</feature>